<keyword evidence="1" id="KW-0472">Membrane</keyword>
<evidence type="ECO:0008006" key="3">
    <source>
        <dbReference type="Google" id="ProtNLM"/>
    </source>
</evidence>
<evidence type="ECO:0000256" key="1">
    <source>
        <dbReference type="SAM" id="Phobius"/>
    </source>
</evidence>
<sequence length="308" mass="32869">MQITMKNKNRSTRPKSKGFTLVELLIAMTLGFFLIAGIGTVYLGSKKTYKLQGQTAELDENARHALRALKHHIAHAGYASTSGVVLDDYIIPDGASISAATCADGSPNIESGATIGTSGDGTAATSAAITQILAEGDTLGLRFMADDNLATDCLGGALTTACLPPAAPSPEARLIYNSFSIARSSIDNSRDDFVPMLRCRGSRNVNGQDMARGVENIQFLYGIDQAADGSSDGSVDSYWNATAVSAAGAWDKIISVRVGLLIRSVEPVFDDSRAETYQVLDQSIAKNDRYQRGVYSTTIRLKNVARRM</sequence>
<accession>A0A6S6T869</accession>
<dbReference type="EMBL" id="CACVAV010000181">
    <property type="protein sequence ID" value="CAA6811343.1"/>
    <property type="molecule type" value="Genomic_DNA"/>
</dbReference>
<dbReference type="InterPro" id="IPR012902">
    <property type="entry name" value="N_methyl_site"/>
</dbReference>
<organism evidence="2">
    <name type="scientific">uncultured Thiotrichaceae bacterium</name>
    <dbReference type="NCBI Taxonomy" id="298394"/>
    <lineage>
        <taxon>Bacteria</taxon>
        <taxon>Pseudomonadati</taxon>
        <taxon>Pseudomonadota</taxon>
        <taxon>Gammaproteobacteria</taxon>
        <taxon>Thiotrichales</taxon>
        <taxon>Thiotrichaceae</taxon>
        <taxon>environmental samples</taxon>
    </lineage>
</organism>
<gene>
    <name evidence="2" type="ORF">HELGO_WM37639</name>
</gene>
<dbReference type="Pfam" id="PF16074">
    <property type="entry name" value="PilW"/>
    <property type="match status" value="1"/>
</dbReference>
<dbReference type="Pfam" id="PF07963">
    <property type="entry name" value="N_methyl"/>
    <property type="match status" value="1"/>
</dbReference>
<dbReference type="AlphaFoldDB" id="A0A6S6T869"/>
<keyword evidence="1" id="KW-1133">Transmembrane helix</keyword>
<name>A0A6S6T869_9GAMM</name>
<reference evidence="2" key="1">
    <citation type="submission" date="2020-01" db="EMBL/GenBank/DDBJ databases">
        <authorList>
            <person name="Meier V. D."/>
            <person name="Meier V D."/>
        </authorList>
    </citation>
    <scope>NUCLEOTIDE SEQUENCE</scope>
    <source>
        <strain evidence="2">HLG_WM_MAG_08</strain>
    </source>
</reference>
<feature type="transmembrane region" description="Helical" evidence="1">
    <location>
        <begin position="21"/>
        <end position="44"/>
    </location>
</feature>
<protein>
    <recommendedName>
        <fullName evidence="3">Prepilin-type N-terminal cleavage/methylation domain-containing protein</fullName>
    </recommendedName>
</protein>
<dbReference type="GO" id="GO:0043683">
    <property type="term" value="P:type IV pilus assembly"/>
    <property type="evidence" value="ECO:0007669"/>
    <property type="project" value="InterPro"/>
</dbReference>
<keyword evidence="1" id="KW-0812">Transmembrane</keyword>
<evidence type="ECO:0000313" key="2">
    <source>
        <dbReference type="EMBL" id="CAA6811343.1"/>
    </source>
</evidence>
<dbReference type="NCBIfam" id="TIGR02532">
    <property type="entry name" value="IV_pilin_GFxxxE"/>
    <property type="match status" value="1"/>
</dbReference>
<dbReference type="InterPro" id="IPR032092">
    <property type="entry name" value="PilW"/>
</dbReference>
<proteinExistence type="predicted"/>